<proteinExistence type="predicted"/>
<dbReference type="EMBL" id="HACM01012551">
    <property type="protein sequence ID" value="CRZ12993.1"/>
    <property type="molecule type" value="Transcribed_RNA"/>
</dbReference>
<name>A0A0H5RG46_9EUKA</name>
<protein>
    <submittedName>
        <fullName evidence="2">Uncharacterized protein</fullName>
    </submittedName>
</protein>
<reference evidence="2" key="1">
    <citation type="submission" date="2015-04" db="EMBL/GenBank/DDBJ databases">
        <title>The genome sequence of the plant pathogenic Rhizarian Plasmodiophora brassicae reveals insights in its biotrophic life cycle and the origin of chitin synthesis.</title>
        <authorList>
            <person name="Schwelm A."/>
            <person name="Fogelqvist J."/>
            <person name="Knaust A."/>
            <person name="Julke S."/>
            <person name="Lilja T."/>
            <person name="Dhandapani V."/>
            <person name="Bonilla-Rosso G."/>
            <person name="Karlsson M."/>
            <person name="Shevchenko A."/>
            <person name="Choi S.R."/>
            <person name="Kim H.G."/>
            <person name="Park J.Y."/>
            <person name="Lim Y.P."/>
            <person name="Ludwig-Muller J."/>
            <person name="Dixelius C."/>
        </authorList>
    </citation>
    <scope>NUCLEOTIDE SEQUENCE</scope>
    <source>
        <tissue evidence="2">Potato root galls</tissue>
    </source>
</reference>
<evidence type="ECO:0000313" key="2">
    <source>
        <dbReference type="EMBL" id="CRZ12993.1"/>
    </source>
</evidence>
<sequence>MANADEESDARRLEDDNEIDLSEFARKLKSKIFNASYSLSLQSQKSSLGALWIPTYLVEFLQLIRFLVPDDESQLKFSFDDTSFLRGICSAVSASSYSTAFGATGGNIAACILTLFALWLFVIIAL</sequence>
<keyword evidence="1" id="KW-0812">Transmembrane</keyword>
<accession>A0A0H5RG46</accession>
<evidence type="ECO:0000256" key="1">
    <source>
        <dbReference type="SAM" id="Phobius"/>
    </source>
</evidence>
<keyword evidence="1" id="KW-0472">Membrane</keyword>
<feature type="transmembrane region" description="Helical" evidence="1">
    <location>
        <begin position="105"/>
        <end position="125"/>
    </location>
</feature>
<organism evidence="2">
    <name type="scientific">Spongospora subterranea</name>
    <dbReference type="NCBI Taxonomy" id="70186"/>
    <lineage>
        <taxon>Eukaryota</taxon>
        <taxon>Sar</taxon>
        <taxon>Rhizaria</taxon>
        <taxon>Endomyxa</taxon>
        <taxon>Phytomyxea</taxon>
        <taxon>Plasmodiophorida</taxon>
        <taxon>Plasmodiophoridae</taxon>
        <taxon>Spongospora</taxon>
    </lineage>
</organism>
<dbReference type="AlphaFoldDB" id="A0A0H5RG46"/>
<feature type="non-terminal residue" evidence="2">
    <location>
        <position position="126"/>
    </location>
</feature>
<keyword evidence="1" id="KW-1133">Transmembrane helix</keyword>